<dbReference type="InterPro" id="IPR013766">
    <property type="entry name" value="Thioredoxin_domain"/>
</dbReference>
<protein>
    <submittedName>
        <fullName evidence="6">Redoxin domain-containing protein</fullName>
    </submittedName>
</protein>
<dbReference type="PIRSF" id="PIRSF000239">
    <property type="entry name" value="AHPC"/>
    <property type="match status" value="1"/>
</dbReference>
<dbReference type="Pfam" id="PF00578">
    <property type="entry name" value="AhpC-TSA"/>
    <property type="match status" value="1"/>
</dbReference>
<organism evidence="6 7">
    <name type="scientific">Georgenia halotolerans</name>
    <dbReference type="NCBI Taxonomy" id="3028317"/>
    <lineage>
        <taxon>Bacteria</taxon>
        <taxon>Bacillati</taxon>
        <taxon>Actinomycetota</taxon>
        <taxon>Actinomycetes</taxon>
        <taxon>Micrococcales</taxon>
        <taxon>Bogoriellaceae</taxon>
        <taxon>Georgenia</taxon>
    </lineage>
</organism>
<dbReference type="Gene3D" id="3.40.30.10">
    <property type="entry name" value="Glutaredoxin"/>
    <property type="match status" value="1"/>
</dbReference>
<dbReference type="PANTHER" id="PTHR43110">
    <property type="entry name" value="THIOL PEROXIDASE"/>
    <property type="match status" value="1"/>
</dbReference>
<dbReference type="InterPro" id="IPR050455">
    <property type="entry name" value="Tpx_Peroxidase_subfamily"/>
</dbReference>
<keyword evidence="1" id="KW-0575">Peroxidase</keyword>
<keyword evidence="4" id="KW-0676">Redox-active center</keyword>
<evidence type="ECO:0000313" key="7">
    <source>
        <dbReference type="Proteomes" id="UP001165561"/>
    </source>
</evidence>
<keyword evidence="2" id="KW-0049">Antioxidant</keyword>
<dbReference type="EMBL" id="JARACI010001056">
    <property type="protein sequence ID" value="MDD9207169.1"/>
    <property type="molecule type" value="Genomic_DNA"/>
</dbReference>
<evidence type="ECO:0000256" key="2">
    <source>
        <dbReference type="ARBA" id="ARBA00022862"/>
    </source>
</evidence>
<feature type="domain" description="Thioredoxin" evidence="5">
    <location>
        <begin position="15"/>
        <end position="165"/>
    </location>
</feature>
<name>A0ABT5TYN3_9MICO</name>
<evidence type="ECO:0000259" key="5">
    <source>
        <dbReference type="PROSITE" id="PS51352"/>
    </source>
</evidence>
<dbReference type="Proteomes" id="UP001165561">
    <property type="component" value="Unassembled WGS sequence"/>
</dbReference>
<proteinExistence type="predicted"/>
<dbReference type="PANTHER" id="PTHR43110:SF1">
    <property type="entry name" value="THIOL PEROXIDASE"/>
    <property type="match status" value="1"/>
</dbReference>
<comment type="caution">
    <text evidence="6">The sequence shown here is derived from an EMBL/GenBank/DDBJ whole genome shotgun (WGS) entry which is preliminary data.</text>
</comment>
<evidence type="ECO:0000256" key="3">
    <source>
        <dbReference type="ARBA" id="ARBA00023002"/>
    </source>
</evidence>
<dbReference type="SUPFAM" id="SSF52833">
    <property type="entry name" value="Thioredoxin-like"/>
    <property type="match status" value="1"/>
</dbReference>
<gene>
    <name evidence="6" type="ORF">PU560_11935</name>
</gene>
<sequence>MTGPEPQRHPALGHPAPGHPVPDFCLPDVHGTPVRLSDLRGAPVLVVFLPFAFSRVCTGEVHALQRDRGMFDARDVRLLGVTCDPVPALRAWTETEGIHLDLLSDFWPHGRTAADYGVLDERSGFARRGSFLVDADGVLRWSVVTASGTARAPAAYREGLRRLPASATPTH</sequence>
<dbReference type="InterPro" id="IPR024706">
    <property type="entry name" value="Peroxiredoxin_AhpC-typ"/>
</dbReference>
<accession>A0ABT5TYN3</accession>
<dbReference type="InterPro" id="IPR000866">
    <property type="entry name" value="AhpC/TSA"/>
</dbReference>
<keyword evidence="3" id="KW-0560">Oxidoreductase</keyword>
<reference evidence="6" key="1">
    <citation type="submission" date="2023-02" db="EMBL/GenBank/DDBJ databases">
        <title>Georgenia sp.10Sc9-8, isolated from a soil sample collected from the Taklamakan desert.</title>
        <authorList>
            <person name="Liu S."/>
        </authorList>
    </citation>
    <scope>NUCLEOTIDE SEQUENCE</scope>
    <source>
        <strain evidence="6">10Sc9-8</strain>
    </source>
</reference>
<evidence type="ECO:0000313" key="6">
    <source>
        <dbReference type="EMBL" id="MDD9207169.1"/>
    </source>
</evidence>
<dbReference type="PROSITE" id="PS51352">
    <property type="entry name" value="THIOREDOXIN_2"/>
    <property type="match status" value="1"/>
</dbReference>
<keyword evidence="7" id="KW-1185">Reference proteome</keyword>
<dbReference type="InterPro" id="IPR036249">
    <property type="entry name" value="Thioredoxin-like_sf"/>
</dbReference>
<evidence type="ECO:0000256" key="4">
    <source>
        <dbReference type="ARBA" id="ARBA00023284"/>
    </source>
</evidence>
<evidence type="ECO:0000256" key="1">
    <source>
        <dbReference type="ARBA" id="ARBA00022559"/>
    </source>
</evidence>